<feature type="region of interest" description="Disordered" evidence="1">
    <location>
        <begin position="1"/>
        <end position="95"/>
    </location>
</feature>
<gene>
    <name evidence="2" type="ORF">D7I43_19400</name>
</gene>
<feature type="compositionally biased region" description="Low complexity" evidence="1">
    <location>
        <begin position="11"/>
        <end position="22"/>
    </location>
</feature>
<proteinExistence type="predicted"/>
<comment type="caution">
    <text evidence="2">The sequence shown here is derived from an EMBL/GenBank/DDBJ whole genome shotgun (WGS) entry which is preliminary data.</text>
</comment>
<protein>
    <submittedName>
        <fullName evidence="2">Uncharacterized protein</fullName>
    </submittedName>
</protein>
<reference evidence="2 3" key="1">
    <citation type="journal article" date="2018" name="Int. J. Syst. Evol. Microbiol.">
        <title>Micromonospora globbae sp. nov., an endophytic actinomycete isolated from roots of Globba winitii C. H. Wright.</title>
        <authorList>
            <person name="Kuncharoen N."/>
            <person name="Pittayakhajonwut P."/>
            <person name="Tanasupawat S."/>
        </authorList>
    </citation>
    <scope>NUCLEOTIDE SEQUENCE [LARGE SCALE GENOMIC DNA]</scope>
    <source>
        <strain evidence="2 3">WPS1-2</strain>
    </source>
</reference>
<dbReference type="EMBL" id="RAQQ01000014">
    <property type="protein sequence ID" value="RKF25589.1"/>
    <property type="molecule type" value="Genomic_DNA"/>
</dbReference>
<dbReference type="AlphaFoldDB" id="A0A420EY02"/>
<evidence type="ECO:0000313" key="2">
    <source>
        <dbReference type="EMBL" id="RKF25589.1"/>
    </source>
</evidence>
<organism evidence="2 3">
    <name type="scientific">Micromonospora globbae</name>
    <dbReference type="NCBI Taxonomy" id="1894969"/>
    <lineage>
        <taxon>Bacteria</taxon>
        <taxon>Bacillati</taxon>
        <taxon>Actinomycetota</taxon>
        <taxon>Actinomycetes</taxon>
        <taxon>Micromonosporales</taxon>
        <taxon>Micromonosporaceae</taxon>
        <taxon>Micromonospora</taxon>
    </lineage>
</organism>
<dbReference type="Proteomes" id="UP000285744">
    <property type="component" value="Unassembled WGS sequence"/>
</dbReference>
<evidence type="ECO:0000313" key="3">
    <source>
        <dbReference type="Proteomes" id="UP000285744"/>
    </source>
</evidence>
<accession>A0A420EY02</accession>
<feature type="compositionally biased region" description="Basic residues" evidence="1">
    <location>
        <begin position="68"/>
        <end position="83"/>
    </location>
</feature>
<evidence type="ECO:0000256" key="1">
    <source>
        <dbReference type="SAM" id="MobiDB-lite"/>
    </source>
</evidence>
<name>A0A420EY02_9ACTN</name>
<sequence>MEITEPRPRRATATPSVSVPAAPIAPPRSPAVHGEHHGHGPPTFLPAPAVYGGRSPAARPADIAPGFRPRRASPVRPGQRRRAPLPDGPGATPVVGVVEPSGQARSMLVAVSSV</sequence>